<feature type="chain" id="PRO_5020462026" evidence="1">
    <location>
        <begin position="21"/>
        <end position="688"/>
    </location>
</feature>
<evidence type="ECO:0000313" key="4">
    <source>
        <dbReference type="Proteomes" id="UP000308430"/>
    </source>
</evidence>
<dbReference type="GO" id="GO:0008236">
    <property type="term" value="F:serine-type peptidase activity"/>
    <property type="evidence" value="ECO:0007669"/>
    <property type="project" value="InterPro"/>
</dbReference>
<evidence type="ECO:0000313" key="3">
    <source>
        <dbReference type="EMBL" id="THF65016.1"/>
    </source>
</evidence>
<accession>A0A4S4AZ69</accession>
<dbReference type="GO" id="GO:0006508">
    <property type="term" value="P:proteolysis"/>
    <property type="evidence" value="ECO:0007669"/>
    <property type="project" value="InterPro"/>
</dbReference>
<dbReference type="InterPro" id="IPR053536">
    <property type="entry name" value="Lasso_peptide_isopeptidase"/>
</dbReference>
<dbReference type="Gene3D" id="3.40.50.1820">
    <property type="entry name" value="alpha/beta hydrolase"/>
    <property type="match status" value="1"/>
</dbReference>
<organism evidence="3 4">
    <name type="scientific">Pseudothauera nasutitermitis</name>
    <dbReference type="NCBI Taxonomy" id="2565930"/>
    <lineage>
        <taxon>Bacteria</taxon>
        <taxon>Pseudomonadati</taxon>
        <taxon>Pseudomonadota</taxon>
        <taxon>Betaproteobacteria</taxon>
        <taxon>Rhodocyclales</taxon>
        <taxon>Zoogloeaceae</taxon>
        <taxon>Pseudothauera</taxon>
    </lineage>
</organism>
<keyword evidence="4" id="KW-1185">Reference proteome</keyword>
<reference evidence="3 4" key="1">
    <citation type="submission" date="2019-04" db="EMBL/GenBank/DDBJ databases">
        <title>Azoarcus nasutitermitis sp. nov. isolated from termite nest.</title>
        <authorList>
            <person name="Lin S.-Y."/>
            <person name="Hameed A."/>
            <person name="Hsu Y.-H."/>
            <person name="Young C.-C."/>
        </authorList>
    </citation>
    <scope>NUCLEOTIDE SEQUENCE [LARGE SCALE GENOMIC DNA]</scope>
    <source>
        <strain evidence="3 4">CC-YHH838</strain>
    </source>
</reference>
<feature type="domain" description="Peptidase S9 prolyl oligopeptidase catalytic" evidence="2">
    <location>
        <begin position="501"/>
        <end position="659"/>
    </location>
</feature>
<dbReference type="InterPro" id="IPR011042">
    <property type="entry name" value="6-blade_b-propeller_TolB-like"/>
</dbReference>
<gene>
    <name evidence="3" type="ORF">E6C76_12615</name>
</gene>
<keyword evidence="1" id="KW-0732">Signal</keyword>
<dbReference type="OrthoDB" id="9812921at2"/>
<protein>
    <submittedName>
        <fullName evidence="3">Atxe2 family lasso peptide isopeptidase</fullName>
    </submittedName>
</protein>
<dbReference type="SUPFAM" id="SSF53474">
    <property type="entry name" value="alpha/beta-Hydrolases"/>
    <property type="match status" value="1"/>
</dbReference>
<dbReference type="SUPFAM" id="SSF82171">
    <property type="entry name" value="DPP6 N-terminal domain-like"/>
    <property type="match status" value="1"/>
</dbReference>
<dbReference type="Pfam" id="PF00326">
    <property type="entry name" value="Peptidase_S9"/>
    <property type="match status" value="1"/>
</dbReference>
<dbReference type="EMBL" id="SSOC01000004">
    <property type="protein sequence ID" value="THF65016.1"/>
    <property type="molecule type" value="Genomic_DNA"/>
</dbReference>
<evidence type="ECO:0000259" key="2">
    <source>
        <dbReference type="Pfam" id="PF00326"/>
    </source>
</evidence>
<name>A0A4S4AZ69_9RHOO</name>
<dbReference type="AlphaFoldDB" id="A0A4S4AZ69"/>
<proteinExistence type="predicted"/>
<comment type="caution">
    <text evidence="3">The sequence shown here is derived from an EMBL/GenBank/DDBJ whole genome shotgun (WGS) entry which is preliminary data.</text>
</comment>
<dbReference type="Gene3D" id="2.120.10.30">
    <property type="entry name" value="TolB, C-terminal domain"/>
    <property type="match status" value="1"/>
</dbReference>
<dbReference type="InterPro" id="IPR029058">
    <property type="entry name" value="AB_hydrolase_fold"/>
</dbReference>
<evidence type="ECO:0000256" key="1">
    <source>
        <dbReference type="SAM" id="SignalP"/>
    </source>
</evidence>
<sequence length="688" mass="76324">MRTLLLAALLIPFHVSRVEAASIRQLVEVIDFSGASVSPDGHMVAFRTEQASIERNTYDTVWYVQPSDGTSPPRRLGDGGEPLRHGGVSVGEVAKWSPDGLWIFYRAVFDGRVDVWRAAVDGSRTEPVTRDPANVREFSLSADGTTLIYRVGATREDVVNAELAEYDSGVLVDRSLPLGDNVFRSAYHEGRLSTQRLIDRGGLDHLPLLELAPSRWKAIELSTGTKSDLSPDDVPVSPLTPPDLSQNLGEIWQATQDTGSGRVAILTRTGEGNGLLNRPTVELAVLSGLDARQPMKCMAELCTNRPISDILWRPRSDEVLFTVSDPDKGLGQSIFRWNVDTGGVLPVAESRGEMGGGGRWRPGACAPAVDALICVAAEADRPPRIERVDLESGERKVLFEPNVALARDMAESAPVHLLSWTDVHGTRFAGQFFPATSTGDKPPPLFVVYYRCSGFLRGGVGDEWPLATLARNGVSTLCINAAPYKTDAIERYDTGRLAIESAVDFLASRGDIDPERVGVGGLSMGAEVAIWTTMYSRVPRAVSVATPGISPNLLLLFSLWEDTHLSRLKRYWQLGELDKTPERWRQISPSFNPKQLNAPVLMQLSEQEYRVSLDYAVQMIRTHQADVYVFPHEPHQKFQPRHKLAVYERNLDWFLFWLQDIEDADPRKANQYARWRLMRETNLAMTGQ</sequence>
<dbReference type="InterPro" id="IPR001375">
    <property type="entry name" value="Peptidase_S9_cat"/>
</dbReference>
<dbReference type="Proteomes" id="UP000308430">
    <property type="component" value="Unassembled WGS sequence"/>
</dbReference>
<dbReference type="NCBIfam" id="NF033523">
    <property type="entry name" value="lasso_peptidase"/>
    <property type="match status" value="1"/>
</dbReference>
<feature type="signal peptide" evidence="1">
    <location>
        <begin position="1"/>
        <end position="20"/>
    </location>
</feature>